<organism evidence="2 3">
    <name type="scientific">Symbiochloris irregularis</name>
    <dbReference type="NCBI Taxonomy" id="706552"/>
    <lineage>
        <taxon>Eukaryota</taxon>
        <taxon>Viridiplantae</taxon>
        <taxon>Chlorophyta</taxon>
        <taxon>core chlorophytes</taxon>
        <taxon>Trebouxiophyceae</taxon>
        <taxon>Trebouxiales</taxon>
        <taxon>Trebouxiaceae</taxon>
        <taxon>Symbiochloris</taxon>
    </lineage>
</organism>
<gene>
    <name evidence="2" type="ORF">WJX73_000991</name>
</gene>
<feature type="compositionally biased region" description="Basic residues" evidence="1">
    <location>
        <begin position="240"/>
        <end position="249"/>
    </location>
</feature>
<feature type="region of interest" description="Disordered" evidence="1">
    <location>
        <begin position="509"/>
        <end position="542"/>
    </location>
</feature>
<sequence>MRAKRQSGLVDYAKLAGAGDSDGEQLPDFASLASHLRRDTVGQKLCSRVSARQVHKVWEDSHGELSALVTSMELPDLPAEALSPTGVKESGGAENLEVIVTDSISQAELPDGYLQDFLPSWSGFRWSGADAAEDTDGADDARYLSASVTFEDTSLQDKLQRPSVVAACSFSDFQMTAAGASLWHWVLQGKQAVVLIPPSAHALAAYSAWSHHPTKAEMYLGEHAQGLQQISDEEPAGVRRTSRARKQKRMHDDFTDDSADDDMQERRTSQHPTMHLRSSAPEPRSSPIPKRQKLLVKLSARRRATSPSPEPADSPPEPSSPSRAKKGGSLVVKLGSLAGRRSAKGPQSAADEGTVDGGAVRGGLKRLQKKRIPQTDGADDDSEPDLHDGASVLQPVPEDQAQGLTGNTSGGAVAVQADAAAHEADGNANEGVTAAASQQPTSIPDAKAEPLMGRDDHQASVGSPDKPALKGKSSAPFKGATMRMHEKALSGLQPIALGASKKTALLKTSAEAAAKQLPKPSSSPRKLPTPARKLPATPAATTTPSLADALIAMAGLEPTPSKDHLLAALREQARSNGWKGALKDHTEAQVRVAELELAMQAAGIPTEPPADQITLPSINPDTLQPISAAQHTREPARKAPDRPKGHAPSTAKADSKADSSSTETDHDEDMADEDQEEEGDSVIEQKLREGRRAGAEVKPRARSTGSVRSRLMKKLRFK</sequence>
<accession>A0AAW1Q208</accession>
<keyword evidence="3" id="KW-1185">Reference proteome</keyword>
<feature type="compositionally biased region" description="Basic and acidic residues" evidence="1">
    <location>
        <begin position="683"/>
        <end position="699"/>
    </location>
</feature>
<feature type="region of interest" description="Disordered" evidence="1">
    <location>
        <begin position="228"/>
        <end position="476"/>
    </location>
</feature>
<evidence type="ECO:0000313" key="2">
    <source>
        <dbReference type="EMBL" id="KAK9814873.1"/>
    </source>
</evidence>
<feature type="compositionally biased region" description="Basic residues" evidence="1">
    <location>
        <begin position="290"/>
        <end position="304"/>
    </location>
</feature>
<reference evidence="2 3" key="1">
    <citation type="journal article" date="2024" name="Nat. Commun.">
        <title>Phylogenomics reveals the evolutionary origins of lichenization in chlorophyte algae.</title>
        <authorList>
            <person name="Puginier C."/>
            <person name="Libourel C."/>
            <person name="Otte J."/>
            <person name="Skaloud P."/>
            <person name="Haon M."/>
            <person name="Grisel S."/>
            <person name="Petersen M."/>
            <person name="Berrin J.G."/>
            <person name="Delaux P.M."/>
            <person name="Dal Grande F."/>
            <person name="Keller J."/>
        </authorList>
    </citation>
    <scope>NUCLEOTIDE SEQUENCE [LARGE SCALE GENOMIC DNA]</scope>
    <source>
        <strain evidence="2 3">SAG 2036</strain>
    </source>
</reference>
<feature type="compositionally biased region" description="Acidic residues" evidence="1">
    <location>
        <begin position="665"/>
        <end position="681"/>
    </location>
</feature>
<name>A0AAW1Q208_9CHLO</name>
<feature type="compositionally biased region" description="Low complexity" evidence="1">
    <location>
        <begin position="410"/>
        <end position="419"/>
    </location>
</feature>
<proteinExistence type="predicted"/>
<feature type="compositionally biased region" description="Basic and acidic residues" evidence="1">
    <location>
        <begin position="631"/>
        <end position="644"/>
    </location>
</feature>
<dbReference type="AlphaFoldDB" id="A0AAW1Q208"/>
<feature type="compositionally biased region" description="Low complexity" evidence="1">
    <location>
        <begin position="515"/>
        <end position="542"/>
    </location>
</feature>
<feature type="compositionally biased region" description="Polar residues" evidence="1">
    <location>
        <begin position="614"/>
        <end position="630"/>
    </location>
</feature>
<evidence type="ECO:0000313" key="3">
    <source>
        <dbReference type="Proteomes" id="UP001465755"/>
    </source>
</evidence>
<feature type="region of interest" description="Disordered" evidence="1">
    <location>
        <begin position="602"/>
        <end position="718"/>
    </location>
</feature>
<feature type="compositionally biased region" description="Acidic residues" evidence="1">
    <location>
        <begin position="254"/>
        <end position="263"/>
    </location>
</feature>
<comment type="caution">
    <text evidence="2">The sequence shown here is derived from an EMBL/GenBank/DDBJ whole genome shotgun (WGS) entry which is preliminary data.</text>
</comment>
<evidence type="ECO:0000256" key="1">
    <source>
        <dbReference type="SAM" id="MobiDB-lite"/>
    </source>
</evidence>
<feature type="compositionally biased region" description="Basic residues" evidence="1">
    <location>
        <begin position="363"/>
        <end position="372"/>
    </location>
</feature>
<feature type="compositionally biased region" description="Pro residues" evidence="1">
    <location>
        <begin position="308"/>
        <end position="319"/>
    </location>
</feature>
<dbReference type="Gene3D" id="2.60.120.650">
    <property type="entry name" value="Cupin"/>
    <property type="match status" value="1"/>
</dbReference>
<dbReference type="EMBL" id="JALJOQ010000001">
    <property type="protein sequence ID" value="KAK9814873.1"/>
    <property type="molecule type" value="Genomic_DNA"/>
</dbReference>
<feature type="compositionally biased region" description="Basic and acidic residues" evidence="1">
    <location>
        <begin position="446"/>
        <end position="458"/>
    </location>
</feature>
<dbReference type="Proteomes" id="UP001465755">
    <property type="component" value="Unassembled WGS sequence"/>
</dbReference>
<protein>
    <submittedName>
        <fullName evidence="2">Uncharacterized protein</fullName>
    </submittedName>
</protein>